<name>A0ABZ3BAE6_9ENTR</name>
<dbReference type="RefSeq" id="WP_342324999.1">
    <property type="nucleotide sequence ID" value="NZ_CP151800.1"/>
</dbReference>
<evidence type="ECO:0000313" key="3">
    <source>
        <dbReference type="Proteomes" id="UP001466893"/>
    </source>
</evidence>
<gene>
    <name evidence="2" type="ORF">AAEY27_09815</name>
</gene>
<dbReference type="Proteomes" id="UP001466893">
    <property type="component" value="Chromosome"/>
</dbReference>
<dbReference type="InterPro" id="IPR040775">
    <property type="entry name" value="Tail_spike_N"/>
</dbReference>
<dbReference type="EMBL" id="CP151800">
    <property type="protein sequence ID" value="WZW00145.1"/>
    <property type="molecule type" value="Genomic_DNA"/>
</dbReference>
<organism evidence="2 3">
    <name type="scientific">Kosakonia calanthes</name>
    <dbReference type="NCBI Taxonomy" id="3139408"/>
    <lineage>
        <taxon>Bacteria</taxon>
        <taxon>Pseudomonadati</taxon>
        <taxon>Pseudomonadota</taxon>
        <taxon>Gammaproteobacteria</taxon>
        <taxon>Enterobacterales</taxon>
        <taxon>Enterobacteriaceae</taxon>
        <taxon>Kosakonia</taxon>
    </lineage>
</organism>
<protein>
    <recommendedName>
        <fullName evidence="1">Tail spike TSP1/Gp66 N-terminal domain-containing protein</fullName>
    </recommendedName>
</protein>
<accession>A0ABZ3BAE6</accession>
<evidence type="ECO:0000313" key="2">
    <source>
        <dbReference type="EMBL" id="WZW00145.1"/>
    </source>
</evidence>
<reference evidence="2 3" key="1">
    <citation type="submission" date="2024-04" db="EMBL/GenBank/DDBJ databases">
        <title>Kosakonia calanthae sp. nov., a halophilic bacterium isolated from leaves of Calanthe tiplacata.</title>
        <authorList>
            <person name="Wu P."/>
        </authorList>
    </citation>
    <scope>NUCLEOTIDE SEQUENCE [LARGE SCALE GENOMIC DNA]</scope>
    <source>
        <strain evidence="2 3">BYX6</strain>
    </source>
</reference>
<proteinExistence type="predicted"/>
<sequence>MKPLILQAIYDYGWQPVGTFQDGVTLNNPNSLIQDETDGVWYRWDDASTLPKVVAPGSTPAGTGGIGVGAWQAVDISDVLRKDLAEPDGFKLIGQVPDIATLRTMAGENGKAVLVTEYRSGCGFGGGQLFWDSSSTDADNGITIFAVTGVTTGRWKRKYKGFIDAHWAGLPLNSATDDCYAQMQAIEQLMFNEHVSCYFHNGTYNIISQNMPWKNPDVPPSDYKNYGGASIICDGPGVIFKTTSSSGADVFNIMVSLILV</sequence>
<dbReference type="Pfam" id="PF18668">
    <property type="entry name" value="Tail_spike_N"/>
    <property type="match status" value="1"/>
</dbReference>
<dbReference type="Gene3D" id="2.10.10.80">
    <property type="match status" value="1"/>
</dbReference>
<feature type="domain" description="Tail spike TSP1/Gp66 N-terminal" evidence="1">
    <location>
        <begin position="17"/>
        <end position="74"/>
    </location>
</feature>
<keyword evidence="3" id="KW-1185">Reference proteome</keyword>
<evidence type="ECO:0000259" key="1">
    <source>
        <dbReference type="Pfam" id="PF18668"/>
    </source>
</evidence>